<protein>
    <submittedName>
        <fullName evidence="1">Uncharacterized protein</fullName>
    </submittedName>
</protein>
<name>A0A645EB48_9ZZZZ</name>
<accession>A0A645EB48</accession>
<dbReference type="AlphaFoldDB" id="A0A645EB48"/>
<reference evidence="1" key="1">
    <citation type="submission" date="2019-08" db="EMBL/GenBank/DDBJ databases">
        <authorList>
            <person name="Kucharzyk K."/>
            <person name="Murdoch R.W."/>
            <person name="Higgins S."/>
            <person name="Loffler F."/>
        </authorList>
    </citation>
    <scope>NUCLEOTIDE SEQUENCE</scope>
</reference>
<organism evidence="1">
    <name type="scientific">bioreactor metagenome</name>
    <dbReference type="NCBI Taxonomy" id="1076179"/>
    <lineage>
        <taxon>unclassified sequences</taxon>
        <taxon>metagenomes</taxon>
        <taxon>ecological metagenomes</taxon>
    </lineage>
</organism>
<sequence>MVAVPAVIKVSTPPDVTVHTPVVWLVNVTGSPESDVAVRVGLVPKFCAPGLSKVMVCVALGVTLFEAAEAVPVPTPFVAVTVKV</sequence>
<proteinExistence type="predicted"/>
<evidence type="ECO:0000313" key="1">
    <source>
        <dbReference type="EMBL" id="MPM98539.1"/>
    </source>
</evidence>
<dbReference type="EMBL" id="VSSQ01044693">
    <property type="protein sequence ID" value="MPM98539.1"/>
    <property type="molecule type" value="Genomic_DNA"/>
</dbReference>
<comment type="caution">
    <text evidence="1">The sequence shown here is derived from an EMBL/GenBank/DDBJ whole genome shotgun (WGS) entry which is preliminary data.</text>
</comment>
<gene>
    <name evidence="1" type="ORF">SDC9_145727</name>
</gene>